<dbReference type="RefSeq" id="WP_014565392.1">
    <property type="nucleotide sequence ID" value="NZ_BSWJ01000012.1"/>
</dbReference>
<keyword evidence="3" id="KW-0540">Nuclease</keyword>
<organism evidence="3 4">
    <name type="scientific">Lactobacillus delbrueckii subsp. bulgaricus</name>
    <dbReference type="NCBI Taxonomy" id="1585"/>
    <lineage>
        <taxon>Bacteria</taxon>
        <taxon>Bacillati</taxon>
        <taxon>Bacillota</taxon>
        <taxon>Bacilli</taxon>
        <taxon>Lactobacillales</taxon>
        <taxon>Lactobacillaceae</taxon>
        <taxon>Lactobacillus</taxon>
    </lineage>
</organism>
<dbReference type="Proteomes" id="UP001165243">
    <property type="component" value="Unassembled WGS sequence"/>
</dbReference>
<proteinExistence type="predicted"/>
<dbReference type="Pfam" id="PF09565">
    <property type="entry name" value="RE_NgoFVII"/>
    <property type="match status" value="1"/>
</dbReference>
<feature type="domain" description="Restriction endonuclease type II NgoFVII C-terminal B3-like DNA-binding" evidence="2">
    <location>
        <begin position="228"/>
        <end position="347"/>
    </location>
</feature>
<reference evidence="3" key="1">
    <citation type="submission" date="2023-04" db="EMBL/GenBank/DDBJ databases">
        <title>Draft genome sequences of Lactobacillus delbrueckii subsp. bulgaricus ME-900 and ME-901 with improved acid tolerance.</title>
        <authorList>
            <person name="Ishida T."/>
            <person name="Yamamoto E."/>
            <person name="Koizumi A."/>
            <person name="Fujiwara S."/>
            <person name="Makino S."/>
            <person name="Kano H."/>
            <person name="Kimura K."/>
        </authorList>
    </citation>
    <scope>NUCLEOTIDE SEQUENCE</scope>
    <source>
        <strain evidence="3">ME-900</strain>
    </source>
</reference>
<protein>
    <submittedName>
        <fullName evidence="3">Restriction endonuclease</fullName>
    </submittedName>
</protein>
<sequence length="395" mass="45640">MSILYTDIRPMIKPSGKKLISEQFEESLAQSDKLEIAVGYVSVKGLQKVDKLVEKYNIKDVKLICGMYSVDGMPSSIRNEIIRLHKKWQASGIGDLYIVRCMEYHGKLYIFWKDGKPFLSILGSANLGALDPTSRTSRQYELSKTTEDIAENQELSVFITNLLEKCCITVEKIDEIKTIYERNDLLTNIEDVFELTESSVQHFNEKENDILFHIPIKAPKYANRFSTDRKDFTSSNINVCYGNGRKGKNGKVTPRNWFETQITVSVDITREPDYPKDKPFFLVTDDGYMFEAHTTSQNNKQLTAYGNDRIFGRWIKGRLVASGLLKPFDNKDGDPDRLGMVTEEMLKQSHMTTLELHKTNEKRLGKVFKRNEKNRLDKKQWTEEPLDVWTIHFCD</sequence>
<name>A0AAV5PLR8_LACDE</name>
<dbReference type="CDD" id="cd09177">
    <property type="entry name" value="PLDc_RE_NgoFVII"/>
    <property type="match status" value="1"/>
</dbReference>
<dbReference type="InterPro" id="IPR048923">
    <property type="entry name" value="RE_NgoFVII_C"/>
</dbReference>
<feature type="domain" description="Restriction endonuclease type II NgoFVII N-terminal" evidence="1">
    <location>
        <begin position="22"/>
        <end position="174"/>
    </location>
</feature>
<keyword evidence="3" id="KW-0255">Endonuclease</keyword>
<evidence type="ECO:0000313" key="3">
    <source>
        <dbReference type="EMBL" id="GMB86745.1"/>
    </source>
</evidence>
<dbReference type="Pfam" id="PF20731">
    <property type="entry name" value="RE_NgoFVII_C"/>
    <property type="match status" value="1"/>
</dbReference>
<dbReference type="AlphaFoldDB" id="A0AAV5PLR8"/>
<dbReference type="GO" id="GO:0004519">
    <property type="term" value="F:endonuclease activity"/>
    <property type="evidence" value="ECO:0007669"/>
    <property type="project" value="UniProtKB-KW"/>
</dbReference>
<evidence type="ECO:0000259" key="1">
    <source>
        <dbReference type="Pfam" id="PF09565"/>
    </source>
</evidence>
<gene>
    <name evidence="3" type="ORF">ME0900_11180</name>
</gene>
<dbReference type="EMBL" id="BSWK01000014">
    <property type="protein sequence ID" value="GMB86745.1"/>
    <property type="molecule type" value="Genomic_DNA"/>
</dbReference>
<accession>A0AAV5PLR8</accession>
<dbReference type="InterPro" id="IPR019065">
    <property type="entry name" value="RE_NgoFVII_N"/>
</dbReference>
<dbReference type="Gene3D" id="3.30.870.10">
    <property type="entry name" value="Endonuclease Chain A"/>
    <property type="match status" value="1"/>
</dbReference>
<evidence type="ECO:0000259" key="2">
    <source>
        <dbReference type="Pfam" id="PF20731"/>
    </source>
</evidence>
<evidence type="ECO:0000313" key="4">
    <source>
        <dbReference type="Proteomes" id="UP001165243"/>
    </source>
</evidence>
<comment type="caution">
    <text evidence="3">The sequence shown here is derived from an EMBL/GenBank/DDBJ whole genome shotgun (WGS) entry which is preliminary data.</text>
</comment>
<keyword evidence="3" id="KW-0378">Hydrolase</keyword>